<feature type="transmembrane region" description="Helical" evidence="1">
    <location>
        <begin position="84"/>
        <end position="103"/>
    </location>
</feature>
<keyword evidence="1" id="KW-0472">Membrane</keyword>
<dbReference type="RefSeq" id="WP_221765156.1">
    <property type="nucleotide sequence ID" value="NZ_AP024110.1"/>
</dbReference>
<protein>
    <submittedName>
        <fullName evidence="2">Uncharacterized protein</fullName>
    </submittedName>
</protein>
<keyword evidence="1" id="KW-0812">Transmembrane</keyword>
<reference evidence="2" key="1">
    <citation type="journal article" date="2021" name="Arch. Microbiol.">
        <title>Methyloradius palustris gen. nov., sp. nov., a methanol-oxidizing bacterium isolated from snow.</title>
        <authorList>
            <person name="Miyadera T."/>
            <person name="Kojima H."/>
            <person name="Fukui M."/>
        </authorList>
    </citation>
    <scope>NUCLEOTIDE SEQUENCE</scope>
    <source>
        <strain evidence="2">Zm11</strain>
    </source>
</reference>
<name>A0A8D5FZM9_9PROT</name>
<dbReference type="Proteomes" id="UP000826722">
    <property type="component" value="Chromosome"/>
</dbReference>
<feature type="transmembrane region" description="Helical" evidence="1">
    <location>
        <begin position="52"/>
        <end position="72"/>
    </location>
</feature>
<evidence type="ECO:0000256" key="1">
    <source>
        <dbReference type="SAM" id="Phobius"/>
    </source>
</evidence>
<feature type="transmembrane region" description="Helical" evidence="1">
    <location>
        <begin position="12"/>
        <end position="32"/>
    </location>
</feature>
<evidence type="ECO:0000313" key="3">
    <source>
        <dbReference type="Proteomes" id="UP000826722"/>
    </source>
</evidence>
<gene>
    <name evidence="2" type="ORF">ZMTM_09090</name>
</gene>
<sequence length="108" mass="12059">MFKDDRPDSLKKIIISVVQFGLMLIGLIGIAIEFFRDNGLLQQLISKMANSPIGLFSFPLLFVVLFLINKWMSGKTDGKASERGNLPMYLMMGIGAYFVFNIVTTGSF</sequence>
<evidence type="ECO:0000313" key="2">
    <source>
        <dbReference type="EMBL" id="BCM24650.1"/>
    </source>
</evidence>
<proteinExistence type="predicted"/>
<organism evidence="2 3">
    <name type="scientific">Methyloradius palustris</name>
    <dbReference type="NCBI Taxonomy" id="2778876"/>
    <lineage>
        <taxon>Bacteria</taxon>
        <taxon>Pseudomonadati</taxon>
        <taxon>Pseudomonadota</taxon>
        <taxon>Betaproteobacteria</taxon>
        <taxon>Nitrosomonadales</taxon>
        <taxon>Methylophilaceae</taxon>
        <taxon>Methyloradius</taxon>
    </lineage>
</organism>
<dbReference type="KEGG" id="mpau:ZMTM_09090"/>
<keyword evidence="1" id="KW-1133">Transmembrane helix</keyword>
<accession>A0A8D5FZM9</accession>
<dbReference type="AlphaFoldDB" id="A0A8D5FZM9"/>
<keyword evidence="3" id="KW-1185">Reference proteome</keyword>
<dbReference type="EMBL" id="AP024110">
    <property type="protein sequence ID" value="BCM24650.1"/>
    <property type="molecule type" value="Genomic_DNA"/>
</dbReference>